<feature type="compositionally biased region" description="Basic and acidic residues" evidence="10">
    <location>
        <begin position="429"/>
        <end position="441"/>
    </location>
</feature>
<dbReference type="AlphaFoldDB" id="A0A9N8VIY2"/>
<dbReference type="GO" id="GO:0032931">
    <property type="term" value="F:histone H3K56 acetyltransferase activity"/>
    <property type="evidence" value="ECO:0007669"/>
    <property type="project" value="TreeGrafter"/>
</dbReference>
<comment type="catalytic activity">
    <reaction evidence="9">
        <text>L-lysyl-[histone] + acetyl-CoA = N(6)-acetyl-L-lysyl-[histone] + CoA + H(+)</text>
        <dbReference type="Rhea" id="RHEA:21992"/>
        <dbReference type="Rhea" id="RHEA-COMP:9845"/>
        <dbReference type="Rhea" id="RHEA-COMP:11338"/>
        <dbReference type="ChEBI" id="CHEBI:15378"/>
        <dbReference type="ChEBI" id="CHEBI:29969"/>
        <dbReference type="ChEBI" id="CHEBI:57287"/>
        <dbReference type="ChEBI" id="CHEBI:57288"/>
        <dbReference type="ChEBI" id="CHEBI:61930"/>
        <dbReference type="EC" id="2.3.1.48"/>
    </reaction>
    <physiologicalReaction direction="left-to-right" evidence="9">
        <dbReference type="Rhea" id="RHEA:21993"/>
    </physiologicalReaction>
</comment>
<evidence type="ECO:0000256" key="8">
    <source>
        <dbReference type="ARBA" id="ARBA00023242"/>
    </source>
</evidence>
<evidence type="ECO:0000256" key="5">
    <source>
        <dbReference type="ARBA" id="ARBA00022990"/>
    </source>
</evidence>
<accession>A0A9N8VIY2</accession>
<proteinExistence type="predicted"/>
<dbReference type="OrthoDB" id="3361892at2759"/>
<keyword evidence="12" id="KW-1185">Reference proteome</keyword>
<dbReference type="GO" id="GO:0006355">
    <property type="term" value="P:regulation of DNA-templated transcription"/>
    <property type="evidence" value="ECO:0007669"/>
    <property type="project" value="InterPro"/>
</dbReference>
<evidence type="ECO:0000256" key="6">
    <source>
        <dbReference type="ARBA" id="ARBA00023015"/>
    </source>
</evidence>
<dbReference type="SMART" id="SM01250">
    <property type="entry name" value="KAT11"/>
    <property type="match status" value="1"/>
</dbReference>
<evidence type="ECO:0000256" key="3">
    <source>
        <dbReference type="ARBA" id="ARBA00022679"/>
    </source>
</evidence>
<comment type="subcellular location">
    <subcellularLocation>
        <location evidence="1">Nucleus</location>
    </subcellularLocation>
</comment>
<dbReference type="InterPro" id="IPR051236">
    <property type="entry name" value="HAT_RTT109-like"/>
</dbReference>
<keyword evidence="4" id="KW-0227">DNA damage</keyword>
<dbReference type="Proteomes" id="UP000789508">
    <property type="component" value="Unassembled WGS sequence"/>
</dbReference>
<protein>
    <recommendedName>
        <fullName evidence="2">histone acetyltransferase</fullName>
        <ecNumber evidence="2">2.3.1.48</ecNumber>
    </recommendedName>
</protein>
<evidence type="ECO:0000256" key="2">
    <source>
        <dbReference type="ARBA" id="ARBA00013184"/>
    </source>
</evidence>
<keyword evidence="6" id="KW-0805">Transcription regulation</keyword>
<dbReference type="GO" id="GO:0005634">
    <property type="term" value="C:nucleus"/>
    <property type="evidence" value="ECO:0007669"/>
    <property type="project" value="UniProtKB-SubCell"/>
</dbReference>
<comment type="caution">
    <text evidence="11">The sequence shown here is derived from an EMBL/GenBank/DDBJ whole genome shotgun (WGS) entry which is preliminary data.</text>
</comment>
<evidence type="ECO:0000256" key="10">
    <source>
        <dbReference type="SAM" id="MobiDB-lite"/>
    </source>
</evidence>
<feature type="compositionally biased region" description="Low complexity" evidence="10">
    <location>
        <begin position="396"/>
        <end position="412"/>
    </location>
</feature>
<name>A0A9N8VIY2_9GLOM</name>
<dbReference type="EMBL" id="CAJVPS010000133">
    <property type="protein sequence ID" value="CAG8456442.1"/>
    <property type="molecule type" value="Genomic_DNA"/>
</dbReference>
<evidence type="ECO:0000256" key="4">
    <source>
        <dbReference type="ARBA" id="ARBA00022763"/>
    </source>
</evidence>
<dbReference type="InterPro" id="IPR013178">
    <property type="entry name" value="Histone_AcTrfase_Rtt109/CBP"/>
</dbReference>
<sequence>MSQKLPTSSPKYNVQLISTELKLTAVPVHAPQRNNRDCNEPQATRSLLLLLQEHFNTDRKVLVAALEAYEYYYNDDDNAVALYISKVDTTGFQKPVSEGGIKSLTKLLISGFLSYYATQLKHLRVKLHLCARAQPEYLFTYSAKNPAKRLLSDVQLIRWWKTLLQQLFAANDKDDDNNIKGWFLIPGVTSEHEARRLIKDPIVSPTEASDSHFWTYGSPYSDSAIAEQVVPRFADDPKLRFFETLNDPEYQKDDDDDGPTNFTVKEFWEMISITTEFNSGKNSAFFWIYFGGSAQRSSSFVTTEDDDSKDSKLQSIKVTAIKKLDGLTLTDAQYYHVISNLENLEFFPLEVSIDSTNTFAQLLREICSSELGITFNGKLNSSDQEKTSNLLMNQQSTSSVSSRTSTSKTPSSNIDVFDSQLSSTPSVDMSKESLEKTELNIKRVKKSGNG</sequence>
<dbReference type="PANTHER" id="PTHR31571:SF2">
    <property type="entry name" value="HISTONE ACETYLTRANSFERASE RTT109"/>
    <property type="match status" value="1"/>
</dbReference>
<evidence type="ECO:0000256" key="1">
    <source>
        <dbReference type="ARBA" id="ARBA00004123"/>
    </source>
</evidence>
<dbReference type="EC" id="2.3.1.48" evidence="2"/>
<evidence type="ECO:0000313" key="11">
    <source>
        <dbReference type="EMBL" id="CAG8456442.1"/>
    </source>
</evidence>
<evidence type="ECO:0000313" key="12">
    <source>
        <dbReference type="Proteomes" id="UP000789508"/>
    </source>
</evidence>
<evidence type="ECO:0000256" key="9">
    <source>
        <dbReference type="ARBA" id="ARBA00048940"/>
    </source>
</evidence>
<keyword evidence="5" id="KW-0007">Acetylation</keyword>
<dbReference type="PANTHER" id="PTHR31571">
    <property type="entry name" value="ALTERED INHERITANCE OF MITOCHONDRIA PROTEIN 6"/>
    <property type="match status" value="1"/>
</dbReference>
<organism evidence="11 12">
    <name type="scientific">Ambispora leptoticha</name>
    <dbReference type="NCBI Taxonomy" id="144679"/>
    <lineage>
        <taxon>Eukaryota</taxon>
        <taxon>Fungi</taxon>
        <taxon>Fungi incertae sedis</taxon>
        <taxon>Mucoromycota</taxon>
        <taxon>Glomeromycotina</taxon>
        <taxon>Glomeromycetes</taxon>
        <taxon>Archaeosporales</taxon>
        <taxon>Ambisporaceae</taxon>
        <taxon>Ambispora</taxon>
    </lineage>
</organism>
<dbReference type="Pfam" id="PF08214">
    <property type="entry name" value="HAT_KAT11"/>
    <property type="match status" value="1"/>
</dbReference>
<keyword evidence="8" id="KW-0539">Nucleus</keyword>
<dbReference type="GO" id="GO:0006974">
    <property type="term" value="P:DNA damage response"/>
    <property type="evidence" value="ECO:0007669"/>
    <property type="project" value="UniProtKB-KW"/>
</dbReference>
<gene>
    <name evidence="11" type="ORF">ALEPTO_LOCUS1306</name>
</gene>
<dbReference type="InterPro" id="IPR016849">
    <property type="entry name" value="Rtt109"/>
</dbReference>
<keyword evidence="7" id="KW-0804">Transcription</keyword>
<evidence type="ECO:0000256" key="7">
    <source>
        <dbReference type="ARBA" id="ARBA00023163"/>
    </source>
</evidence>
<keyword evidence="3" id="KW-0808">Transferase</keyword>
<dbReference type="PROSITE" id="PS51728">
    <property type="entry name" value="RTT109_HAT"/>
    <property type="match status" value="1"/>
</dbReference>
<reference evidence="11" key="1">
    <citation type="submission" date="2021-06" db="EMBL/GenBank/DDBJ databases">
        <authorList>
            <person name="Kallberg Y."/>
            <person name="Tangrot J."/>
            <person name="Rosling A."/>
        </authorList>
    </citation>
    <scope>NUCLEOTIDE SEQUENCE</scope>
    <source>
        <strain evidence="11">FL130A</strain>
    </source>
</reference>
<feature type="region of interest" description="Disordered" evidence="10">
    <location>
        <begin position="391"/>
        <end position="450"/>
    </location>
</feature>